<name>A0AA87SUK9_9LEPT</name>
<accession>A0AA87SUK9</accession>
<reference evidence="1 2" key="1">
    <citation type="journal article" date="2014" name="Int. J. Syst. Evol. Microbiol.">
        <title>Leptospira mayottensis sp. nov., a pathogenic species of the genus Leptospira isolated from humans.</title>
        <authorList>
            <person name="Bourhy P."/>
            <person name="Collet L."/>
            <person name="Brisse S."/>
            <person name="Picardeau M."/>
        </authorList>
    </citation>
    <scope>NUCLEOTIDE SEQUENCE [LARGE SCALE GENOMIC DNA]</scope>
    <source>
        <strain evidence="1 2">200901122</strain>
    </source>
</reference>
<dbReference type="Proteomes" id="UP000001343">
    <property type="component" value="Unassembled WGS sequence"/>
</dbReference>
<proteinExistence type="predicted"/>
<gene>
    <name evidence="1" type="ORF">LEP1GSC125_1048</name>
</gene>
<sequence length="146" mass="17064">MHTFQFENIQSRDRKQHAIEVTGGDATIDWEYELPRVVSWREFLIFKERRRSMGFIQIIDSREEKTHYRGKEEAVKKMAINFPAYGQQRSSNKLKIIVASATVRSVWVDLETFSKRLRQNGAPSGLENRGFDASIYHKTRKPTEGT</sequence>
<comment type="caution">
    <text evidence="1">The sequence shown here is derived from an EMBL/GenBank/DDBJ whole genome shotgun (WGS) entry which is preliminary data.</text>
</comment>
<dbReference type="AlphaFoldDB" id="A0AA87SUK9"/>
<organism evidence="1 2">
    <name type="scientific">Leptospira mayottensis 200901122</name>
    <dbReference type="NCBI Taxonomy" id="1193010"/>
    <lineage>
        <taxon>Bacteria</taxon>
        <taxon>Pseudomonadati</taxon>
        <taxon>Spirochaetota</taxon>
        <taxon>Spirochaetia</taxon>
        <taxon>Leptospirales</taxon>
        <taxon>Leptospiraceae</taxon>
        <taxon>Leptospira</taxon>
    </lineage>
</organism>
<evidence type="ECO:0000313" key="1">
    <source>
        <dbReference type="EMBL" id="EKR98154.1"/>
    </source>
</evidence>
<dbReference type="RefSeq" id="WP_002764627.1">
    <property type="nucleotide sequence ID" value="NZ_AKWM02000082.1"/>
</dbReference>
<dbReference type="EMBL" id="AKWM02000082">
    <property type="protein sequence ID" value="EKR98154.1"/>
    <property type="molecule type" value="Genomic_DNA"/>
</dbReference>
<protein>
    <submittedName>
        <fullName evidence="1">Uncharacterized protein</fullName>
    </submittedName>
</protein>
<evidence type="ECO:0000313" key="2">
    <source>
        <dbReference type="Proteomes" id="UP000001343"/>
    </source>
</evidence>